<feature type="region of interest" description="Disordered" evidence="1">
    <location>
        <begin position="1"/>
        <end position="32"/>
    </location>
</feature>
<sequence>DDEDNNKDSHGMNVEGNEMDDEGENEEDDANELYSDVNINLDGRDFQMAYVQTTQVIEDTHVTLTLVNTEGQQQSSSVSS</sequence>
<reference evidence="2" key="1">
    <citation type="journal article" date="2019" name="Sci. Rep.">
        <title>Draft genome of Tanacetum cinerariifolium, the natural source of mosquito coil.</title>
        <authorList>
            <person name="Yamashiro T."/>
            <person name="Shiraishi A."/>
            <person name="Satake H."/>
            <person name="Nakayama K."/>
        </authorList>
    </citation>
    <scope>NUCLEOTIDE SEQUENCE</scope>
</reference>
<evidence type="ECO:0000313" key="2">
    <source>
        <dbReference type="EMBL" id="GFD60553.1"/>
    </source>
</evidence>
<dbReference type="EMBL" id="BKCJ011879359">
    <property type="protein sequence ID" value="GFD60553.1"/>
    <property type="molecule type" value="Genomic_DNA"/>
</dbReference>
<feature type="non-terminal residue" evidence="2">
    <location>
        <position position="80"/>
    </location>
</feature>
<dbReference type="AlphaFoldDB" id="A0A699XMT2"/>
<comment type="caution">
    <text evidence="2">The sequence shown here is derived from an EMBL/GenBank/DDBJ whole genome shotgun (WGS) entry which is preliminary data.</text>
</comment>
<organism evidence="2">
    <name type="scientific">Tanacetum cinerariifolium</name>
    <name type="common">Dalmatian daisy</name>
    <name type="synonym">Chrysanthemum cinerariifolium</name>
    <dbReference type="NCBI Taxonomy" id="118510"/>
    <lineage>
        <taxon>Eukaryota</taxon>
        <taxon>Viridiplantae</taxon>
        <taxon>Streptophyta</taxon>
        <taxon>Embryophyta</taxon>
        <taxon>Tracheophyta</taxon>
        <taxon>Spermatophyta</taxon>
        <taxon>Magnoliopsida</taxon>
        <taxon>eudicotyledons</taxon>
        <taxon>Gunneridae</taxon>
        <taxon>Pentapetalae</taxon>
        <taxon>asterids</taxon>
        <taxon>campanulids</taxon>
        <taxon>Asterales</taxon>
        <taxon>Asteraceae</taxon>
        <taxon>Asteroideae</taxon>
        <taxon>Anthemideae</taxon>
        <taxon>Anthemidinae</taxon>
        <taxon>Tanacetum</taxon>
    </lineage>
</organism>
<proteinExistence type="predicted"/>
<feature type="compositionally biased region" description="Acidic residues" evidence="1">
    <location>
        <begin position="17"/>
        <end position="31"/>
    </location>
</feature>
<name>A0A699XMT2_TANCI</name>
<feature type="non-terminal residue" evidence="2">
    <location>
        <position position="1"/>
    </location>
</feature>
<feature type="compositionally biased region" description="Basic and acidic residues" evidence="1">
    <location>
        <begin position="1"/>
        <end position="10"/>
    </location>
</feature>
<accession>A0A699XMT2</accession>
<protein>
    <submittedName>
        <fullName evidence="2">Uncharacterized protein</fullName>
    </submittedName>
</protein>
<evidence type="ECO:0000256" key="1">
    <source>
        <dbReference type="SAM" id="MobiDB-lite"/>
    </source>
</evidence>
<gene>
    <name evidence="2" type="ORF">Tci_932522</name>
</gene>